<reference evidence="2 3" key="3">
    <citation type="submission" date="2020-02" db="EMBL/GenBank/DDBJ databases">
        <title>Sequencing the genomes of 1000 actinobacteria strains.</title>
        <authorList>
            <person name="Klenk H.-P."/>
        </authorList>
    </citation>
    <scope>NUCLEOTIDE SEQUENCE [LARGE SCALE GENOMIC DNA]</scope>
    <source>
        <strain evidence="2 3">DSM 45201</strain>
    </source>
</reference>
<reference evidence="4" key="2">
    <citation type="journal article" date="2019" name="Int. J. Syst. Evol. Microbiol.">
        <title>The Global Catalogue of Microorganisms (GCM) 10K type strain sequencing project: providing services to taxonomists for standard genome sequencing and annotation.</title>
        <authorList>
            <consortium name="The Broad Institute Genomics Platform"/>
            <consortium name="The Broad Institute Genome Sequencing Center for Infectious Disease"/>
            <person name="Wu L."/>
            <person name="Ma J."/>
        </authorList>
    </citation>
    <scope>NUCLEOTIDE SEQUENCE [LARGE SCALE GENOMIC DNA]</scope>
    <source>
        <strain evidence="4">CGMCC 4.5581</strain>
    </source>
</reference>
<dbReference type="Gene3D" id="3.30.530.20">
    <property type="match status" value="1"/>
</dbReference>
<organism evidence="2 3">
    <name type="scientific">Modestobacter marinus</name>
    <dbReference type="NCBI Taxonomy" id="477641"/>
    <lineage>
        <taxon>Bacteria</taxon>
        <taxon>Bacillati</taxon>
        <taxon>Actinomycetota</taxon>
        <taxon>Actinomycetes</taxon>
        <taxon>Geodermatophilales</taxon>
        <taxon>Geodermatophilaceae</taxon>
        <taxon>Modestobacter</taxon>
    </lineage>
</organism>
<keyword evidence="4" id="KW-1185">Reference proteome</keyword>
<proteinExistence type="predicted"/>
<dbReference type="EMBL" id="BMMI01000007">
    <property type="protein sequence ID" value="GGL78033.1"/>
    <property type="molecule type" value="Genomic_DNA"/>
</dbReference>
<dbReference type="Proteomes" id="UP000552836">
    <property type="component" value="Unassembled WGS sequence"/>
</dbReference>
<reference evidence="1" key="1">
    <citation type="journal article" date="2014" name="Int. J. Syst. Evol. Microbiol.">
        <title>Complete genome of a new Firmicutes species belonging to the dominant human colonic microbiota ('Ruminococcus bicirculans') reveals two chromosomes and a selective capacity to utilize plant glucans.</title>
        <authorList>
            <consortium name="NISC Comparative Sequencing Program"/>
            <person name="Wegmann U."/>
            <person name="Louis P."/>
            <person name="Goesmann A."/>
            <person name="Henrissat B."/>
            <person name="Duncan S.H."/>
            <person name="Flint H.J."/>
        </authorList>
    </citation>
    <scope>NUCLEOTIDE SEQUENCE</scope>
    <source>
        <strain evidence="1">CGMCC 4.5581</strain>
    </source>
</reference>
<comment type="caution">
    <text evidence="2">The sequence shown here is derived from an EMBL/GenBank/DDBJ whole genome shotgun (WGS) entry which is preliminary data.</text>
</comment>
<dbReference type="SUPFAM" id="SSF55961">
    <property type="entry name" value="Bet v1-like"/>
    <property type="match status" value="1"/>
</dbReference>
<dbReference type="InterPro" id="IPR023393">
    <property type="entry name" value="START-like_dom_sf"/>
</dbReference>
<evidence type="ECO:0008006" key="5">
    <source>
        <dbReference type="Google" id="ProtNLM"/>
    </source>
</evidence>
<sequence>MRTIEHAIDIPASPATVWHVLADTDRYAEWNPFMTQLSGRPAVGEPLSVTIRPGRRSMTFRPTVLAVEDGALLRWRGRLLLPGIFDGEHELRLEPLPGGGTRFAQREVFSGLLVPFVRRVLDDTEAGFAAMNAALRDRAAARSGGPVRP</sequence>
<gene>
    <name evidence="2" type="ORF">FB380_003525</name>
    <name evidence="1" type="ORF">GCM10011589_37620</name>
</gene>
<dbReference type="Proteomes" id="UP000648663">
    <property type="component" value="Unassembled WGS sequence"/>
</dbReference>
<dbReference type="Pfam" id="PF10604">
    <property type="entry name" value="Polyketide_cyc2"/>
    <property type="match status" value="1"/>
</dbReference>
<dbReference type="CDD" id="cd07822">
    <property type="entry name" value="SRPBCC_4"/>
    <property type="match status" value="1"/>
</dbReference>
<dbReference type="PANTHER" id="PTHR36166">
    <property type="entry name" value="CHROMOSOME 9, WHOLE GENOME SHOTGUN SEQUENCE"/>
    <property type="match status" value="1"/>
</dbReference>
<evidence type="ECO:0000313" key="2">
    <source>
        <dbReference type="EMBL" id="NIH69037.1"/>
    </source>
</evidence>
<evidence type="ECO:0000313" key="1">
    <source>
        <dbReference type="EMBL" id="GGL78033.1"/>
    </source>
</evidence>
<dbReference type="PANTHER" id="PTHR36166:SF1">
    <property type="entry name" value="SRPBCC DOMAIN-CONTAINING PROTEIN"/>
    <property type="match status" value="1"/>
</dbReference>
<dbReference type="AlphaFoldDB" id="A0A846LNM0"/>
<evidence type="ECO:0000313" key="4">
    <source>
        <dbReference type="Proteomes" id="UP000648663"/>
    </source>
</evidence>
<dbReference type="EMBL" id="JAAMPA010000002">
    <property type="protein sequence ID" value="NIH69037.1"/>
    <property type="molecule type" value="Genomic_DNA"/>
</dbReference>
<evidence type="ECO:0000313" key="3">
    <source>
        <dbReference type="Proteomes" id="UP000552836"/>
    </source>
</evidence>
<dbReference type="RefSeq" id="WP_166756630.1">
    <property type="nucleotide sequence ID" value="NZ_BAABJU010000003.1"/>
</dbReference>
<protein>
    <recommendedName>
        <fullName evidence="5">SRPBCC domain-containing protein</fullName>
    </recommendedName>
</protein>
<accession>A0A846LNM0</accession>
<dbReference type="InterPro" id="IPR019587">
    <property type="entry name" value="Polyketide_cyclase/dehydratase"/>
</dbReference>
<reference evidence="1" key="4">
    <citation type="submission" date="2024-05" db="EMBL/GenBank/DDBJ databases">
        <authorList>
            <person name="Sun Q."/>
            <person name="Zhou Y."/>
        </authorList>
    </citation>
    <scope>NUCLEOTIDE SEQUENCE</scope>
    <source>
        <strain evidence="1">CGMCC 4.5581</strain>
    </source>
</reference>
<name>A0A846LNM0_9ACTN</name>